<dbReference type="Proteomes" id="UP001472677">
    <property type="component" value="Unassembled WGS sequence"/>
</dbReference>
<feature type="domain" description="Thiolase C-terminal" evidence="4">
    <location>
        <begin position="108"/>
        <end position="154"/>
    </location>
</feature>
<dbReference type="PANTHER" id="PTHR10836">
    <property type="entry name" value="GLYCERALDEHYDE 3-PHOSPHATE DEHYDROGENASE"/>
    <property type="match status" value="1"/>
</dbReference>
<dbReference type="Pfam" id="PF02803">
    <property type="entry name" value="Thiolase_C"/>
    <property type="match status" value="1"/>
</dbReference>
<proteinExistence type="inferred from homology"/>
<name>A0ABR2B8U2_9ROSI</name>
<dbReference type="PANTHER" id="PTHR10836:SF132">
    <property type="entry name" value="GLYCERALDEHYDE-3-PHOSPHATE DEHYDROGENASE"/>
    <property type="match status" value="1"/>
</dbReference>
<dbReference type="Pfam" id="PF02800">
    <property type="entry name" value="Gp_dh_C"/>
    <property type="match status" value="1"/>
</dbReference>
<evidence type="ECO:0000256" key="2">
    <source>
        <dbReference type="ARBA" id="ARBA00023002"/>
    </source>
</evidence>
<dbReference type="Gene3D" id="3.30.360.10">
    <property type="entry name" value="Dihydrodipicolinate Reductase, domain 2"/>
    <property type="match status" value="1"/>
</dbReference>
<organism evidence="5 6">
    <name type="scientific">Hibiscus sabdariffa</name>
    <name type="common">roselle</name>
    <dbReference type="NCBI Taxonomy" id="183260"/>
    <lineage>
        <taxon>Eukaryota</taxon>
        <taxon>Viridiplantae</taxon>
        <taxon>Streptophyta</taxon>
        <taxon>Embryophyta</taxon>
        <taxon>Tracheophyta</taxon>
        <taxon>Spermatophyta</taxon>
        <taxon>Magnoliopsida</taxon>
        <taxon>eudicotyledons</taxon>
        <taxon>Gunneridae</taxon>
        <taxon>Pentapetalae</taxon>
        <taxon>rosids</taxon>
        <taxon>malvids</taxon>
        <taxon>Malvales</taxon>
        <taxon>Malvaceae</taxon>
        <taxon>Malvoideae</taxon>
        <taxon>Hibiscus</taxon>
    </lineage>
</organism>
<evidence type="ECO:0000259" key="3">
    <source>
        <dbReference type="Pfam" id="PF02800"/>
    </source>
</evidence>
<accession>A0ABR2B8U2</accession>
<dbReference type="Gene3D" id="3.40.50.720">
    <property type="entry name" value="NAD(P)-binding Rossmann-like Domain"/>
    <property type="match status" value="1"/>
</dbReference>
<evidence type="ECO:0000256" key="1">
    <source>
        <dbReference type="ARBA" id="ARBA00007406"/>
    </source>
</evidence>
<dbReference type="InterPro" id="IPR016039">
    <property type="entry name" value="Thiolase-like"/>
</dbReference>
<comment type="caution">
    <text evidence="5">The sequence shown here is derived from an EMBL/GenBank/DDBJ whole genome shotgun (WGS) entry which is preliminary data.</text>
</comment>
<dbReference type="InterPro" id="IPR020617">
    <property type="entry name" value="Thiolase_C"/>
</dbReference>
<sequence length="186" mass="20718">MFFRVPISDVSVVDLTVRLEKSVSYNEIKAAIKEESEGKLKGILGYTEDDVVSSDFIGDSRQVEHIHTKAGIAMNGNFVKLVSWYDNEWGYSCSVVDLIGHMASTQAIAVKFAGLELDDIDLFEINEKLGLDRGKVNVNGGAITLGHPFGATEWTARTKVYDRLHDIVDAKTRIIKLLSRLLICIW</sequence>
<dbReference type="SUPFAM" id="SSF55347">
    <property type="entry name" value="Glyceraldehyde-3-phosphate dehydrogenase-like, C-terminal domain"/>
    <property type="match status" value="1"/>
</dbReference>
<evidence type="ECO:0008006" key="7">
    <source>
        <dbReference type="Google" id="ProtNLM"/>
    </source>
</evidence>
<keyword evidence="2" id="KW-0560">Oxidoreductase</keyword>
<dbReference type="InterPro" id="IPR020831">
    <property type="entry name" value="GlycerAld/Erythrose_P_DH"/>
</dbReference>
<comment type="similarity">
    <text evidence="1">Belongs to the glyceraldehyde-3-phosphate dehydrogenase family.</text>
</comment>
<evidence type="ECO:0000259" key="4">
    <source>
        <dbReference type="Pfam" id="PF02803"/>
    </source>
</evidence>
<keyword evidence="6" id="KW-1185">Reference proteome</keyword>
<dbReference type="SUPFAM" id="SSF53901">
    <property type="entry name" value="Thiolase-like"/>
    <property type="match status" value="1"/>
</dbReference>
<reference evidence="5 6" key="1">
    <citation type="journal article" date="2024" name="G3 (Bethesda)">
        <title>Genome assembly of Hibiscus sabdariffa L. provides insights into metabolisms of medicinal natural products.</title>
        <authorList>
            <person name="Kim T."/>
        </authorList>
    </citation>
    <scope>NUCLEOTIDE SEQUENCE [LARGE SCALE GENOMIC DNA]</scope>
    <source>
        <strain evidence="5">TK-2024</strain>
        <tissue evidence="5">Old leaves</tissue>
    </source>
</reference>
<dbReference type="InterPro" id="IPR020829">
    <property type="entry name" value="GlycerAld_3-P_DH_cat"/>
</dbReference>
<dbReference type="Gene3D" id="3.40.47.10">
    <property type="match status" value="1"/>
</dbReference>
<dbReference type="EMBL" id="JBBPBM010000153">
    <property type="protein sequence ID" value="KAK8503423.1"/>
    <property type="molecule type" value="Genomic_DNA"/>
</dbReference>
<protein>
    <recommendedName>
        <fullName evidence="7">Glyceraldehyde 3-phosphate dehydrogenase catalytic domain-containing protein</fullName>
    </recommendedName>
</protein>
<feature type="domain" description="Glyceraldehyde 3-phosphate dehydrogenase catalytic" evidence="3">
    <location>
        <begin position="3"/>
        <end position="85"/>
    </location>
</feature>
<evidence type="ECO:0000313" key="5">
    <source>
        <dbReference type="EMBL" id="KAK8503423.1"/>
    </source>
</evidence>
<evidence type="ECO:0000313" key="6">
    <source>
        <dbReference type="Proteomes" id="UP001472677"/>
    </source>
</evidence>
<gene>
    <name evidence="5" type="ORF">V6N12_034818</name>
</gene>